<dbReference type="PANTHER" id="PTHR35008">
    <property type="entry name" value="BLL4482 PROTEIN-RELATED"/>
    <property type="match status" value="1"/>
</dbReference>
<dbReference type="GO" id="GO:0009055">
    <property type="term" value="F:electron transfer activity"/>
    <property type="evidence" value="ECO:0007669"/>
    <property type="project" value="InterPro"/>
</dbReference>
<dbReference type="AlphaFoldDB" id="A0A060HY42"/>
<dbReference type="Proteomes" id="UP000027180">
    <property type="component" value="Chromosome"/>
</dbReference>
<evidence type="ECO:0000256" key="3">
    <source>
        <dbReference type="ARBA" id="ARBA00023004"/>
    </source>
</evidence>
<dbReference type="Pfam" id="PF00034">
    <property type="entry name" value="Cytochrom_C"/>
    <property type="match status" value="1"/>
</dbReference>
<dbReference type="InterPro" id="IPR036909">
    <property type="entry name" value="Cyt_c-like_dom_sf"/>
</dbReference>
<dbReference type="PANTHER" id="PTHR35008:SF8">
    <property type="entry name" value="ALCOHOL DEHYDROGENASE CYTOCHROME C SUBUNIT"/>
    <property type="match status" value="1"/>
</dbReference>
<evidence type="ECO:0000256" key="1">
    <source>
        <dbReference type="ARBA" id="ARBA00022617"/>
    </source>
</evidence>
<keyword evidence="1 4" id="KW-0349">Heme</keyword>
<organism evidence="6 7">
    <name type="scientific">Rhizobium etli bv. mimosae str. IE4771</name>
    <dbReference type="NCBI Taxonomy" id="1432050"/>
    <lineage>
        <taxon>Bacteria</taxon>
        <taxon>Pseudomonadati</taxon>
        <taxon>Pseudomonadota</taxon>
        <taxon>Alphaproteobacteria</taxon>
        <taxon>Hyphomicrobiales</taxon>
        <taxon>Rhizobiaceae</taxon>
        <taxon>Rhizobium/Agrobacterium group</taxon>
        <taxon>Rhizobium</taxon>
    </lineage>
</organism>
<proteinExistence type="predicted"/>
<keyword evidence="3 4" id="KW-0408">Iron</keyword>
<feature type="domain" description="Cytochrome c" evidence="5">
    <location>
        <begin position="43"/>
        <end position="151"/>
    </location>
</feature>
<dbReference type="HOGENOM" id="CLU_028594_2_1_5"/>
<evidence type="ECO:0000313" key="7">
    <source>
        <dbReference type="Proteomes" id="UP000027180"/>
    </source>
</evidence>
<protein>
    <submittedName>
        <fullName evidence="6">Diheme cytochrome c-type signal peptide protein CycG</fullName>
    </submittedName>
</protein>
<evidence type="ECO:0000256" key="2">
    <source>
        <dbReference type="ARBA" id="ARBA00022723"/>
    </source>
</evidence>
<accession>A0A060HY42</accession>
<evidence type="ECO:0000256" key="4">
    <source>
        <dbReference type="PROSITE-ProRule" id="PRU00433"/>
    </source>
</evidence>
<name>A0A060HY42_RHIET</name>
<feature type="domain" description="Cytochrome c" evidence="5">
    <location>
        <begin position="193"/>
        <end position="302"/>
    </location>
</feature>
<reference evidence="6 7" key="1">
    <citation type="submission" date="2013-12" db="EMBL/GenBank/DDBJ databases">
        <title>Complete genome sequence of Rhizobium etli bv. mimosae IE4771.</title>
        <authorList>
            <person name="Bustos P."/>
            <person name="Santamaria R.I."/>
            <person name="Lozano L."/>
            <person name="Ormeno-Orrillo E."/>
            <person name="Rogel M.A."/>
            <person name="Romero D."/>
            <person name="Cevallos M.A."/>
            <person name="Martinez-Romero E."/>
            <person name="Gonzalez V."/>
        </authorList>
    </citation>
    <scope>NUCLEOTIDE SEQUENCE [LARGE SCALE GENOMIC DNA]</scope>
    <source>
        <strain evidence="6 7">IE4771</strain>
    </source>
</reference>
<dbReference type="SUPFAM" id="SSF46626">
    <property type="entry name" value="Cytochrome c"/>
    <property type="match status" value="2"/>
</dbReference>
<evidence type="ECO:0000259" key="5">
    <source>
        <dbReference type="PROSITE" id="PS51007"/>
    </source>
</evidence>
<dbReference type="Gene3D" id="1.10.760.10">
    <property type="entry name" value="Cytochrome c-like domain"/>
    <property type="match status" value="2"/>
</dbReference>
<sequence length="304" mass="32314">MVRRFIRLLLCLIGIAVLGGAAFYLVTAPDPLPESHWAGLGAPDPANGEMVFWAGGCVSCHAAPGSEGDAKLTLSGGLALKSAFGTFHVPNISPDEKAGIGAWTLAEFGNAMKRGVGPDGEHLYPSFPYGSYSRMSDKDVNDLFAFLKTLPKSANVAAPHELPFPYNIRLALGGWKFLYFNDQPRVALAKSDDKVKRGQYLVEGPGHCGECHTPRDALGGFQADQWLAGAPNPEGRGRIPNITPASKSIGGWSEADIASYLETGFTPDFDSVGGSMVDVQRNIARLPAADREAIAAYLKAVPGR</sequence>
<evidence type="ECO:0000313" key="6">
    <source>
        <dbReference type="EMBL" id="AIC26434.1"/>
    </source>
</evidence>
<dbReference type="GO" id="GO:0020037">
    <property type="term" value="F:heme binding"/>
    <property type="evidence" value="ECO:0007669"/>
    <property type="project" value="InterPro"/>
</dbReference>
<dbReference type="OrthoDB" id="9811281at2"/>
<keyword evidence="2 4" id="KW-0479">Metal-binding</keyword>
<dbReference type="GO" id="GO:0046872">
    <property type="term" value="F:metal ion binding"/>
    <property type="evidence" value="ECO:0007669"/>
    <property type="project" value="UniProtKB-KW"/>
</dbReference>
<dbReference type="EMBL" id="CP006986">
    <property type="protein sequence ID" value="AIC26434.1"/>
    <property type="molecule type" value="Genomic_DNA"/>
</dbReference>
<dbReference type="InterPro" id="IPR009056">
    <property type="entry name" value="Cyt_c-like_dom"/>
</dbReference>
<gene>
    <name evidence="6" type="primary">cycG</name>
    <name evidence="6" type="ORF">IE4771_CH01285</name>
</gene>
<dbReference type="InterPro" id="IPR051459">
    <property type="entry name" value="Cytochrome_c-type_DH"/>
</dbReference>
<dbReference type="RefSeq" id="WP_038687708.1">
    <property type="nucleotide sequence ID" value="NZ_CP006986.1"/>
</dbReference>
<dbReference type="PROSITE" id="PS51007">
    <property type="entry name" value="CYTC"/>
    <property type="match status" value="2"/>
</dbReference>
<dbReference type="KEGG" id="rei:IE4771_CH01285"/>